<name>A0A7R9EVD0_9NEOP</name>
<sequence>MQEFSCCVLLTPVNPLNVLIPLNPLNVIIPLNLLNVLLIPINPLNVLLIPLNSPNILPTSLNPLNNIWLVVLQGKASGKRAALWLRARLQAYLFQLGCFLYSHAGKVLFVAILVLATFCVGLKSAQVHTRVDQLWVQASSALSSRRDLKYKRDNISLGDPIKAKPTGSFTAHAPTIRDTSRWLHLLL</sequence>
<comment type="similarity">
    <text evidence="2">Belongs to the patched family.</text>
</comment>
<dbReference type="GO" id="GO:0097108">
    <property type="term" value="F:hedgehog family protein binding"/>
    <property type="evidence" value="ECO:0007669"/>
    <property type="project" value="TreeGrafter"/>
</dbReference>
<keyword evidence="3 7" id="KW-0812">Transmembrane</keyword>
<accession>A0A7R9EVD0</accession>
<dbReference type="GO" id="GO:0008158">
    <property type="term" value="F:hedgehog receptor activity"/>
    <property type="evidence" value="ECO:0007669"/>
    <property type="project" value="TreeGrafter"/>
</dbReference>
<evidence type="ECO:0000256" key="3">
    <source>
        <dbReference type="ARBA" id="ARBA00022692"/>
    </source>
</evidence>
<dbReference type="PANTHER" id="PTHR46022">
    <property type="entry name" value="PROTEIN PATCHED"/>
    <property type="match status" value="1"/>
</dbReference>
<evidence type="ECO:0000313" key="8">
    <source>
        <dbReference type="EMBL" id="CAD7441059.1"/>
    </source>
</evidence>
<evidence type="ECO:0000256" key="7">
    <source>
        <dbReference type="SAM" id="Phobius"/>
    </source>
</evidence>
<evidence type="ECO:0000256" key="5">
    <source>
        <dbReference type="ARBA" id="ARBA00023136"/>
    </source>
</evidence>
<reference evidence="8" key="1">
    <citation type="submission" date="2020-11" db="EMBL/GenBank/DDBJ databases">
        <authorList>
            <person name="Tran Van P."/>
        </authorList>
    </citation>
    <scope>NUCLEOTIDE SEQUENCE</scope>
</reference>
<dbReference type="AlphaFoldDB" id="A0A7R9EVD0"/>
<evidence type="ECO:0000256" key="1">
    <source>
        <dbReference type="ARBA" id="ARBA00004141"/>
    </source>
</evidence>
<evidence type="ECO:0000256" key="4">
    <source>
        <dbReference type="ARBA" id="ARBA00022989"/>
    </source>
</evidence>
<protein>
    <submittedName>
        <fullName evidence="8">Uncharacterized protein</fullName>
    </submittedName>
</protein>
<keyword evidence="4 7" id="KW-1133">Transmembrane helix</keyword>
<comment type="subcellular location">
    <subcellularLocation>
        <location evidence="1">Membrane</location>
        <topology evidence="1">Multi-pass membrane protein</topology>
    </subcellularLocation>
</comment>
<dbReference type="GO" id="GO:0005886">
    <property type="term" value="C:plasma membrane"/>
    <property type="evidence" value="ECO:0007669"/>
    <property type="project" value="TreeGrafter"/>
</dbReference>
<dbReference type="PANTHER" id="PTHR46022:SF1">
    <property type="entry name" value="PROTEIN PATCHED"/>
    <property type="match status" value="1"/>
</dbReference>
<dbReference type="EMBL" id="OD565181">
    <property type="protein sequence ID" value="CAD7441059.1"/>
    <property type="molecule type" value="Genomic_DNA"/>
</dbReference>
<evidence type="ECO:0000256" key="6">
    <source>
        <dbReference type="ARBA" id="ARBA00023180"/>
    </source>
</evidence>
<organism evidence="8">
    <name type="scientific">Timema bartmani</name>
    <dbReference type="NCBI Taxonomy" id="61472"/>
    <lineage>
        <taxon>Eukaryota</taxon>
        <taxon>Metazoa</taxon>
        <taxon>Ecdysozoa</taxon>
        <taxon>Arthropoda</taxon>
        <taxon>Hexapoda</taxon>
        <taxon>Insecta</taxon>
        <taxon>Pterygota</taxon>
        <taxon>Neoptera</taxon>
        <taxon>Polyneoptera</taxon>
        <taxon>Phasmatodea</taxon>
        <taxon>Timematodea</taxon>
        <taxon>Timematoidea</taxon>
        <taxon>Timematidae</taxon>
        <taxon>Timema</taxon>
    </lineage>
</organism>
<dbReference type="GO" id="GO:0045879">
    <property type="term" value="P:negative regulation of smoothened signaling pathway"/>
    <property type="evidence" value="ECO:0007669"/>
    <property type="project" value="TreeGrafter"/>
</dbReference>
<dbReference type="GO" id="GO:0005119">
    <property type="term" value="F:smoothened binding"/>
    <property type="evidence" value="ECO:0007669"/>
    <property type="project" value="TreeGrafter"/>
</dbReference>
<keyword evidence="5 7" id="KW-0472">Membrane</keyword>
<gene>
    <name evidence="8" type="ORF">TBIB3V08_LOCUS3533</name>
</gene>
<proteinExistence type="inferred from homology"/>
<keyword evidence="6" id="KW-0325">Glycoprotein</keyword>
<evidence type="ECO:0000256" key="2">
    <source>
        <dbReference type="ARBA" id="ARBA00005585"/>
    </source>
</evidence>
<feature type="transmembrane region" description="Helical" evidence="7">
    <location>
        <begin position="108"/>
        <end position="125"/>
    </location>
</feature>